<feature type="region of interest" description="Disordered" evidence="6">
    <location>
        <begin position="510"/>
        <end position="532"/>
    </location>
</feature>
<keyword evidence="5" id="KW-1015">Disulfide bond</keyword>
<comment type="caution">
    <text evidence="8">The sequence shown here is derived from an EMBL/GenBank/DDBJ whole genome shotgun (WGS) entry which is preliminary data.</text>
</comment>
<feature type="region of interest" description="Disordered" evidence="6">
    <location>
        <begin position="883"/>
        <end position="902"/>
    </location>
</feature>
<dbReference type="GO" id="GO:0016020">
    <property type="term" value="C:membrane"/>
    <property type="evidence" value="ECO:0007669"/>
    <property type="project" value="UniProtKB-SubCell"/>
</dbReference>
<comment type="subcellular location">
    <subcellularLocation>
        <location evidence="1">Membrane</location>
    </subcellularLocation>
</comment>
<evidence type="ECO:0000256" key="5">
    <source>
        <dbReference type="ARBA" id="ARBA00023157"/>
    </source>
</evidence>
<accession>A0A7I8W0F3</accession>
<dbReference type="Pfam" id="PF01825">
    <property type="entry name" value="GPS"/>
    <property type="match status" value="1"/>
</dbReference>
<evidence type="ECO:0000256" key="1">
    <source>
        <dbReference type="ARBA" id="ARBA00004370"/>
    </source>
</evidence>
<sequence length="1799" mass="200064">MTREEEIDFHTVMRIVCLLFLFYNTEFVESYGKIITKTLSIDDPILECPKGSVINIVSTPFTEEPRRSDCYHEMLLADNVTFQSILFRCNFERECDTSDTFYRKYPCFLYSLHSFEVDFECSTKHPSKSLILPTDYSFNLNCENNKLIRINDVWTDFQICSDEYVWDESRVGHIERCDIDCRFFIKIKVLKEYVYFNSLFIKMSTEQFIIETTAKLSGTTTLKTTTAQNFIKFTTTNPQLKAIDENNESMQSNSLLTDKPDLSTKPSKEITQDLNKNDGEMKTSFITPKNALKQTSSKSQSLIKLSTKHVIKTTSTDNVRQSSIRQELKKTSIQPVTITTNSLQTKFHSPKFTTYKNELNTEVSSKNIITEILNNVRGSTKEKLSSIQAISEENIATIQPTLDKILSLNTNTIYKKKETDHLNRRTQPIHNSESSRSSFIPNEVANALTILTPPEMEVYLSKAGKTHIKAGFSTEPSSITDVSQQNTLANNIITTTETTAKPIDVHKTRKKDTAVSTSEHSSTTSAFSTTDSRSKVVIIEEEKLQTPNSAERKDPATDTYSSVRKRPKVILDKDRVQERSTTSVEDSGRLIKPSSVRANNHVTNVFTPVGERPTSASVEDSGRLYEPSSVGANNPVTNVFTSVGERPTSASVEDNGRLYEPSSVGANNPVTNVFTSVEERPTSASVEDNGRLYEPSSVGANNPVTNVFTSVEERPTSASVEDNGRLYEPSSVGANNPVTNVFTSVEERPTSASVEDNGRLYEPSSVGANNPVTNVFTSVEERPTSASVEDNGRLYEPSSVGANNPVTNIFTSVEERPTTASIEDSGKLHEPSSVGANNPVTNVFTSVEERPTSASVEDNGRLYEPSSVGANNPVTNVFTSVEERPTSASVEDSGRLYEPSSVGANNPVTNVFTSVGERPTSASVEDNGRLYEPSSVGANNPVTNVFTSVEERPTSASVEDNGRLYEPSSVGANNPVTNVFTSVEERPTSASVEDNGRLYEPSSVGANNPVTNVFTSVEERPTSASVEDNGRLYEPSSVGANNPVTNVFTSVEERPTSASVEDNGRLYEPSSVGANNPVTNVFTSVEERPTSASVEDNGRLYEPSSVRANNPVTNVFTSVEERPTSASVEDSGKFINPSSVENSIPRTSAFSLTQRIPHTLSADVVRKISTPNYAEIFTTNGIKSKTLVIDKTVKKATPRSQESNHSQMISISTTERRLMTILKDVVGKVSIPRSVQTSYPKINIVSTTSDKAKIAVTDVAWRDRTNIKPKLRDFTQAGISKATYEDQNNSFESLATQVKKATKNIKVTTTTAYSVEKISQPVSRIGREVISTKLPDDYSSAGSTPLPKLTSNNLISPIVLSTMEKNQDHSLNFITDKPSTRSAETNWPTAKENIKEESSKKIQLEQSKSFTQIFPTSTNGINQRMDKTFILEESTIVSTTKISITKCPREVIDGLVWKTVYVSPKETQKERLQDCVLLIKAGSDLILPVLKQNKVTNYNIARRLAEETMNNLEYSGNIEAFEEILYLISKKIDTTIPIQNSVYNISRDIIKSINNLLSGEKVKKWREVYNSRRMRIVESLVQIAESTALNMIKSKSLNQTNLLVIADNLVISAEEINQKNDSTVEKYKFSPNYIRKHRRKGYTNEFIIPKNSIKTKSKRVVLIFVEYSNIEEMLETTLKNNNTVLNSRVISATAIDGSNFKQLKVSGDIFFITENRKKNLNGKTLCSYWNLGSRENVGSWSQSGCSFVREESNITHTKCKCNHLTNFAVLFDMHGVEDTVKKRMKYILHIKRMINLFLP</sequence>
<keyword evidence="3" id="KW-1133">Transmembrane helix</keyword>
<protein>
    <submittedName>
        <fullName evidence="8">DgyrCDS10455</fullName>
    </submittedName>
</protein>
<dbReference type="SMART" id="SM00303">
    <property type="entry name" value="GPS"/>
    <property type="match status" value="1"/>
</dbReference>
<reference evidence="8 9" key="1">
    <citation type="submission" date="2020-08" db="EMBL/GenBank/DDBJ databases">
        <authorList>
            <person name="Hejnol A."/>
        </authorList>
    </citation>
    <scope>NUCLEOTIDE SEQUENCE [LARGE SCALE GENOMIC DNA]</scope>
</reference>
<dbReference type="PANTHER" id="PTHR45692:SF1">
    <property type="entry name" value="G-PROTEIN COUPLED RECEPTORS FAMILY 2 PROFILE 2 DOMAIN-CONTAINING PROTEIN"/>
    <property type="match status" value="1"/>
</dbReference>
<dbReference type="PROSITE" id="PS50221">
    <property type="entry name" value="GAIN_B"/>
    <property type="match status" value="1"/>
</dbReference>
<dbReference type="InterPro" id="IPR032471">
    <property type="entry name" value="AGRL2-4_GAIN_subdom_A"/>
</dbReference>
<dbReference type="InterPro" id="IPR057244">
    <property type="entry name" value="GAIN_B"/>
</dbReference>
<proteinExistence type="predicted"/>
<evidence type="ECO:0000256" key="2">
    <source>
        <dbReference type="ARBA" id="ARBA00022692"/>
    </source>
</evidence>
<evidence type="ECO:0000256" key="4">
    <source>
        <dbReference type="ARBA" id="ARBA00023136"/>
    </source>
</evidence>
<feature type="region of interest" description="Disordered" evidence="6">
    <location>
        <begin position="249"/>
        <end position="274"/>
    </location>
</feature>
<keyword evidence="4" id="KW-0472">Membrane</keyword>
<feature type="compositionally biased region" description="Low complexity" evidence="6">
    <location>
        <begin position="516"/>
        <end position="531"/>
    </location>
</feature>
<feature type="domain" description="GAIN-B" evidence="7">
    <location>
        <begin position="1600"/>
        <end position="1777"/>
    </location>
</feature>
<evidence type="ECO:0000256" key="3">
    <source>
        <dbReference type="ARBA" id="ARBA00022989"/>
    </source>
</evidence>
<evidence type="ECO:0000313" key="9">
    <source>
        <dbReference type="Proteomes" id="UP000549394"/>
    </source>
</evidence>
<dbReference type="Gene3D" id="2.60.220.50">
    <property type="match status" value="1"/>
</dbReference>
<dbReference type="EMBL" id="CAJFCJ010000015">
    <property type="protein sequence ID" value="CAD5122002.1"/>
    <property type="molecule type" value="Genomic_DNA"/>
</dbReference>
<dbReference type="InterPro" id="IPR046338">
    <property type="entry name" value="GAIN_dom_sf"/>
</dbReference>
<feature type="compositionally biased region" description="Basic and acidic residues" evidence="6">
    <location>
        <begin position="258"/>
        <end position="274"/>
    </location>
</feature>
<dbReference type="InterPro" id="IPR000203">
    <property type="entry name" value="GPS"/>
</dbReference>
<evidence type="ECO:0000259" key="7">
    <source>
        <dbReference type="PROSITE" id="PS50221"/>
    </source>
</evidence>
<dbReference type="OrthoDB" id="1100386at2759"/>
<evidence type="ECO:0000256" key="6">
    <source>
        <dbReference type="SAM" id="MobiDB-lite"/>
    </source>
</evidence>
<feature type="region of interest" description="Disordered" evidence="6">
    <location>
        <begin position="816"/>
        <end position="871"/>
    </location>
</feature>
<name>A0A7I8W0F3_9ANNE</name>
<dbReference type="Proteomes" id="UP000549394">
    <property type="component" value="Unassembled WGS sequence"/>
</dbReference>
<organism evidence="8 9">
    <name type="scientific">Dimorphilus gyrociliatus</name>
    <dbReference type="NCBI Taxonomy" id="2664684"/>
    <lineage>
        <taxon>Eukaryota</taxon>
        <taxon>Metazoa</taxon>
        <taxon>Spiralia</taxon>
        <taxon>Lophotrochozoa</taxon>
        <taxon>Annelida</taxon>
        <taxon>Polychaeta</taxon>
        <taxon>Polychaeta incertae sedis</taxon>
        <taxon>Dinophilidae</taxon>
        <taxon>Dimorphilus</taxon>
    </lineage>
</organism>
<keyword evidence="9" id="KW-1185">Reference proteome</keyword>
<evidence type="ECO:0000313" key="8">
    <source>
        <dbReference type="EMBL" id="CAD5122002.1"/>
    </source>
</evidence>
<feature type="region of interest" description="Disordered" evidence="6">
    <location>
        <begin position="606"/>
        <end position="630"/>
    </location>
</feature>
<dbReference type="PANTHER" id="PTHR45692">
    <property type="entry name" value="G_PROTEIN_RECEP_F2_4 DOMAIN-CONTAINING PROTEIN"/>
    <property type="match status" value="1"/>
</dbReference>
<dbReference type="Pfam" id="PF16489">
    <property type="entry name" value="GAIN"/>
    <property type="match status" value="1"/>
</dbReference>
<keyword evidence="2" id="KW-0812">Transmembrane</keyword>
<gene>
    <name evidence="8" type="ORF">DGYR_LOCUS9871</name>
</gene>
<feature type="compositionally biased region" description="Polar residues" evidence="6">
    <location>
        <begin position="834"/>
        <end position="845"/>
    </location>
</feature>